<comment type="caution">
    <text evidence="3">The sequence shown here is derived from an EMBL/GenBank/DDBJ whole genome shotgun (WGS) entry which is preliminary data.</text>
</comment>
<dbReference type="EMBL" id="JBDFQZ010000007">
    <property type="protein sequence ID" value="KAK9707473.1"/>
    <property type="molecule type" value="Genomic_DNA"/>
</dbReference>
<sequence>MARKVIVALVLFTLLGLTLAMSPASAPATQEAAVTAEGPNGAIGNDEESKDDGLGFAEAAPVGGPVPAGTFSDAPGAAAAADTATTPPSKSGATILQVSTTVGATVAGFSLFYF</sequence>
<dbReference type="AlphaFoldDB" id="A0AAW1JUZ8"/>
<keyword evidence="2" id="KW-0732">Signal</keyword>
<feature type="chain" id="PRO_5043934686" description="Anther-specific protein BCP1" evidence="2">
    <location>
        <begin position="21"/>
        <end position="114"/>
    </location>
</feature>
<name>A0AAW1JUZ8_SAPOF</name>
<keyword evidence="4" id="KW-1185">Reference proteome</keyword>
<organism evidence="3 4">
    <name type="scientific">Saponaria officinalis</name>
    <name type="common">Common soapwort</name>
    <name type="synonym">Lychnis saponaria</name>
    <dbReference type="NCBI Taxonomy" id="3572"/>
    <lineage>
        <taxon>Eukaryota</taxon>
        <taxon>Viridiplantae</taxon>
        <taxon>Streptophyta</taxon>
        <taxon>Embryophyta</taxon>
        <taxon>Tracheophyta</taxon>
        <taxon>Spermatophyta</taxon>
        <taxon>Magnoliopsida</taxon>
        <taxon>eudicotyledons</taxon>
        <taxon>Gunneridae</taxon>
        <taxon>Pentapetalae</taxon>
        <taxon>Caryophyllales</taxon>
        <taxon>Caryophyllaceae</taxon>
        <taxon>Caryophylleae</taxon>
        <taxon>Saponaria</taxon>
    </lineage>
</organism>
<gene>
    <name evidence="3" type="ORF">RND81_07G199700</name>
</gene>
<dbReference type="Proteomes" id="UP001443914">
    <property type="component" value="Unassembled WGS sequence"/>
</dbReference>
<evidence type="ECO:0008006" key="5">
    <source>
        <dbReference type="Google" id="ProtNLM"/>
    </source>
</evidence>
<evidence type="ECO:0000256" key="1">
    <source>
        <dbReference type="SAM" id="MobiDB-lite"/>
    </source>
</evidence>
<evidence type="ECO:0000313" key="4">
    <source>
        <dbReference type="Proteomes" id="UP001443914"/>
    </source>
</evidence>
<protein>
    <recommendedName>
        <fullName evidence="5">Anther-specific protein BCP1</fullName>
    </recommendedName>
</protein>
<reference evidence="3" key="1">
    <citation type="submission" date="2024-03" db="EMBL/GenBank/DDBJ databases">
        <title>WGS assembly of Saponaria officinalis var. Norfolk2.</title>
        <authorList>
            <person name="Jenkins J."/>
            <person name="Shu S."/>
            <person name="Grimwood J."/>
            <person name="Barry K."/>
            <person name="Goodstein D."/>
            <person name="Schmutz J."/>
            <person name="Leebens-Mack J."/>
            <person name="Osbourn A."/>
        </authorList>
    </citation>
    <scope>NUCLEOTIDE SEQUENCE [LARGE SCALE GENOMIC DNA]</scope>
    <source>
        <strain evidence="3">JIC</strain>
    </source>
</reference>
<proteinExistence type="predicted"/>
<feature type="signal peptide" evidence="2">
    <location>
        <begin position="1"/>
        <end position="20"/>
    </location>
</feature>
<evidence type="ECO:0000256" key="2">
    <source>
        <dbReference type="SAM" id="SignalP"/>
    </source>
</evidence>
<feature type="region of interest" description="Disordered" evidence="1">
    <location>
        <begin position="28"/>
        <end position="92"/>
    </location>
</feature>
<feature type="compositionally biased region" description="Low complexity" evidence="1">
    <location>
        <begin position="59"/>
        <end position="89"/>
    </location>
</feature>
<evidence type="ECO:0000313" key="3">
    <source>
        <dbReference type="EMBL" id="KAK9707473.1"/>
    </source>
</evidence>
<accession>A0AAW1JUZ8</accession>